<keyword evidence="2 6" id="KW-0808">Transferase</keyword>
<dbReference type="GO" id="GO:0005988">
    <property type="term" value="P:lactose metabolic process"/>
    <property type="evidence" value="ECO:0007669"/>
    <property type="project" value="UniProtKB-KW"/>
</dbReference>
<comment type="catalytic activity">
    <reaction evidence="6">
        <text>D-tagatofuranose 6-phosphate + ATP = D-tagatofuranose 1,6-bisphosphate + ADP + H(+)</text>
        <dbReference type="Rhea" id="RHEA:12420"/>
        <dbReference type="ChEBI" id="CHEBI:15378"/>
        <dbReference type="ChEBI" id="CHEBI:30616"/>
        <dbReference type="ChEBI" id="CHEBI:58694"/>
        <dbReference type="ChEBI" id="CHEBI:58695"/>
        <dbReference type="ChEBI" id="CHEBI:456216"/>
        <dbReference type="EC" id="2.7.1.144"/>
    </reaction>
</comment>
<keyword evidence="9" id="KW-1185">Reference proteome</keyword>
<comment type="similarity">
    <text evidence="1">Belongs to the carbohydrate kinase pfkB family.</text>
</comment>
<keyword evidence="4 8" id="KW-0418">Kinase</keyword>
<name>A0A5R9GBF4_9BACL</name>
<evidence type="ECO:0000256" key="4">
    <source>
        <dbReference type="ARBA" id="ARBA00022777"/>
    </source>
</evidence>
<dbReference type="GO" id="GO:0008662">
    <property type="term" value="F:1-phosphofructokinase activity"/>
    <property type="evidence" value="ECO:0007669"/>
    <property type="project" value="InterPro"/>
</dbReference>
<evidence type="ECO:0000256" key="1">
    <source>
        <dbReference type="ARBA" id="ARBA00005380"/>
    </source>
</evidence>
<sequence>MIATVTLNSAIDKTYYLGGFGKGGVYRVARQIAEPGGKGNNVAKVARLLGAEVAASGFAAGANGAFIVGRLAERGIRTAFVQAQGESRICLNIIDETDGSSTELLEQGPVVTETDVAELKRTLRELASSSSIVVLSGSLPQGVPVSLYAELIETIRTANAKAYLDTSGAAFAAALQAKPDFVKPNEQELAAWLGRELRSEDEVAQAASSLAYLGIGAVCVTLGGRGAIAFLDGKGYRVKAPKLEAVNTVGCGDSFVAGMAYAAERGASPEERLRSAAAAAAANAMSDRAGHLELRRYKEYLNEVEVTAFR</sequence>
<dbReference type="EMBL" id="VCIW01000029">
    <property type="protein sequence ID" value="TLS48745.1"/>
    <property type="molecule type" value="Genomic_DNA"/>
</dbReference>
<comment type="caution">
    <text evidence="8">The sequence shown here is derived from an EMBL/GenBank/DDBJ whole genome shotgun (WGS) entry which is preliminary data.</text>
</comment>
<dbReference type="EC" id="2.7.1.144" evidence="6"/>
<dbReference type="NCBIfam" id="TIGR03168">
    <property type="entry name" value="1-PFK"/>
    <property type="match status" value="1"/>
</dbReference>
<dbReference type="Proteomes" id="UP000309676">
    <property type="component" value="Unassembled WGS sequence"/>
</dbReference>
<dbReference type="GO" id="GO:0005829">
    <property type="term" value="C:cytosol"/>
    <property type="evidence" value="ECO:0007669"/>
    <property type="project" value="TreeGrafter"/>
</dbReference>
<dbReference type="GO" id="GO:0009024">
    <property type="term" value="F:tagatose-6-phosphate kinase activity"/>
    <property type="evidence" value="ECO:0007669"/>
    <property type="project" value="UniProtKB-EC"/>
</dbReference>
<feature type="domain" description="Carbohydrate kinase PfkB" evidence="7">
    <location>
        <begin position="15"/>
        <end position="284"/>
    </location>
</feature>
<proteinExistence type="inferred from homology"/>
<dbReference type="GO" id="GO:0016052">
    <property type="term" value="P:carbohydrate catabolic process"/>
    <property type="evidence" value="ECO:0007669"/>
    <property type="project" value="UniProtKB-ARBA"/>
</dbReference>
<dbReference type="RefSeq" id="WP_138197810.1">
    <property type="nucleotide sequence ID" value="NZ_VCIW01000029.1"/>
</dbReference>
<protein>
    <recommendedName>
        <fullName evidence="6">Tagatose-6-phosphate kinase</fullName>
        <ecNumber evidence="6">2.7.1.144</ecNumber>
    </recommendedName>
</protein>
<reference evidence="8 9" key="1">
    <citation type="submission" date="2019-05" db="EMBL/GenBank/DDBJ databases">
        <authorList>
            <person name="Narsing Rao M.P."/>
            <person name="Li W.J."/>
        </authorList>
    </citation>
    <scope>NUCLEOTIDE SEQUENCE [LARGE SCALE GENOMIC DNA]</scope>
    <source>
        <strain evidence="8 9">SYSU_K30003</strain>
    </source>
</reference>
<dbReference type="GO" id="GO:0005524">
    <property type="term" value="F:ATP binding"/>
    <property type="evidence" value="ECO:0007669"/>
    <property type="project" value="UniProtKB-KW"/>
</dbReference>
<evidence type="ECO:0000256" key="6">
    <source>
        <dbReference type="PIRNR" id="PIRNR000535"/>
    </source>
</evidence>
<dbReference type="InterPro" id="IPR029056">
    <property type="entry name" value="Ribokinase-like"/>
</dbReference>
<dbReference type="InterPro" id="IPR017583">
    <property type="entry name" value="Tagatose/fructose_Pkinase"/>
</dbReference>
<dbReference type="AlphaFoldDB" id="A0A5R9GBF4"/>
<dbReference type="InterPro" id="IPR011611">
    <property type="entry name" value="PfkB_dom"/>
</dbReference>
<dbReference type="NCBIfam" id="TIGR03828">
    <property type="entry name" value="pfkB"/>
    <property type="match status" value="1"/>
</dbReference>
<evidence type="ECO:0000256" key="2">
    <source>
        <dbReference type="ARBA" id="ARBA00022679"/>
    </source>
</evidence>
<evidence type="ECO:0000259" key="7">
    <source>
        <dbReference type="Pfam" id="PF00294"/>
    </source>
</evidence>
<dbReference type="UniPathway" id="UPA00704">
    <property type="reaction ID" value="UER00715"/>
</dbReference>
<dbReference type="InterPro" id="IPR022463">
    <property type="entry name" value="1-PFruKinase"/>
</dbReference>
<accession>A0A5R9GBF4</accession>
<dbReference type="PANTHER" id="PTHR46566:SF2">
    <property type="entry name" value="ATP-DEPENDENT 6-PHOSPHOFRUCTOKINASE ISOZYME 2"/>
    <property type="match status" value="1"/>
</dbReference>
<keyword evidence="6" id="KW-0423">Lactose metabolism</keyword>
<gene>
    <name evidence="8" type="primary">pfkB</name>
    <name evidence="8" type="ORF">FE782_28790</name>
</gene>
<dbReference type="Gene3D" id="3.40.1190.20">
    <property type="match status" value="1"/>
</dbReference>
<evidence type="ECO:0000313" key="9">
    <source>
        <dbReference type="Proteomes" id="UP000309676"/>
    </source>
</evidence>
<comment type="similarity">
    <text evidence="6">Belongs to the carbohydrate kinase PfkB family. LacC subfamily.</text>
</comment>
<dbReference type="PIRSF" id="PIRSF000535">
    <property type="entry name" value="1PFK/6PFK/LacC"/>
    <property type="match status" value="1"/>
</dbReference>
<dbReference type="GO" id="GO:2001059">
    <property type="term" value="P:D-tagatose 6-phosphate catabolic process"/>
    <property type="evidence" value="ECO:0007669"/>
    <property type="project" value="UniProtKB-UniPathway"/>
</dbReference>
<dbReference type="OrthoDB" id="9801219at2"/>
<evidence type="ECO:0000313" key="8">
    <source>
        <dbReference type="EMBL" id="TLS48745.1"/>
    </source>
</evidence>
<keyword evidence="5 6" id="KW-0067">ATP-binding</keyword>
<comment type="pathway">
    <text evidence="6">Carbohydrate metabolism; D-tagatose 6-phosphate degradation; D-glyceraldehyde 3-phosphate and glycerone phosphate from D-tagatose 6-phosphate: step 1/2.</text>
</comment>
<organism evidence="8 9">
    <name type="scientific">Paenibacillus antri</name>
    <dbReference type="NCBI Taxonomy" id="2582848"/>
    <lineage>
        <taxon>Bacteria</taxon>
        <taxon>Bacillati</taxon>
        <taxon>Bacillota</taxon>
        <taxon>Bacilli</taxon>
        <taxon>Bacillales</taxon>
        <taxon>Paenibacillaceae</taxon>
        <taxon>Paenibacillus</taxon>
    </lineage>
</organism>
<dbReference type="PRINTS" id="PR00990">
    <property type="entry name" value="RIBOKINASE"/>
</dbReference>
<keyword evidence="3 6" id="KW-0547">Nucleotide-binding</keyword>
<dbReference type="CDD" id="cd01164">
    <property type="entry name" value="FruK_PfkB_like"/>
    <property type="match status" value="1"/>
</dbReference>
<dbReference type="FunFam" id="3.40.1190.20:FF:000001">
    <property type="entry name" value="Phosphofructokinase"/>
    <property type="match status" value="1"/>
</dbReference>
<dbReference type="InterPro" id="IPR002139">
    <property type="entry name" value="Ribo/fructo_kinase"/>
</dbReference>
<dbReference type="GO" id="GO:0044281">
    <property type="term" value="P:small molecule metabolic process"/>
    <property type="evidence" value="ECO:0007669"/>
    <property type="project" value="UniProtKB-ARBA"/>
</dbReference>
<evidence type="ECO:0000256" key="3">
    <source>
        <dbReference type="ARBA" id="ARBA00022741"/>
    </source>
</evidence>
<evidence type="ECO:0000256" key="5">
    <source>
        <dbReference type="ARBA" id="ARBA00022840"/>
    </source>
</evidence>
<dbReference type="SUPFAM" id="SSF53613">
    <property type="entry name" value="Ribokinase-like"/>
    <property type="match status" value="1"/>
</dbReference>
<dbReference type="PANTHER" id="PTHR46566">
    <property type="entry name" value="1-PHOSPHOFRUCTOKINASE-RELATED"/>
    <property type="match status" value="1"/>
</dbReference>
<dbReference type="Pfam" id="PF00294">
    <property type="entry name" value="PfkB"/>
    <property type="match status" value="1"/>
</dbReference>